<proteinExistence type="predicted"/>
<feature type="non-terminal residue" evidence="2">
    <location>
        <position position="1"/>
    </location>
</feature>
<comment type="caution">
    <text evidence="2">The sequence shown here is derived from an EMBL/GenBank/DDBJ whole genome shotgun (WGS) entry which is preliminary data.</text>
</comment>
<protein>
    <submittedName>
        <fullName evidence="2">Jg9745 protein</fullName>
    </submittedName>
</protein>
<reference evidence="2" key="1">
    <citation type="submission" date="2022-03" db="EMBL/GenBank/DDBJ databases">
        <authorList>
            <person name="Lindestad O."/>
        </authorList>
    </citation>
    <scope>NUCLEOTIDE SEQUENCE</scope>
</reference>
<name>A0A8S4R4U2_9NEOP</name>
<feature type="domain" description="J" evidence="1">
    <location>
        <begin position="106"/>
        <end position="177"/>
    </location>
</feature>
<organism evidence="2 3">
    <name type="scientific">Pararge aegeria aegeria</name>
    <dbReference type="NCBI Taxonomy" id="348720"/>
    <lineage>
        <taxon>Eukaryota</taxon>
        <taxon>Metazoa</taxon>
        <taxon>Ecdysozoa</taxon>
        <taxon>Arthropoda</taxon>
        <taxon>Hexapoda</taxon>
        <taxon>Insecta</taxon>
        <taxon>Pterygota</taxon>
        <taxon>Neoptera</taxon>
        <taxon>Endopterygota</taxon>
        <taxon>Lepidoptera</taxon>
        <taxon>Glossata</taxon>
        <taxon>Ditrysia</taxon>
        <taxon>Papilionoidea</taxon>
        <taxon>Nymphalidae</taxon>
        <taxon>Satyrinae</taxon>
        <taxon>Satyrini</taxon>
        <taxon>Parargina</taxon>
        <taxon>Pararge</taxon>
    </lineage>
</organism>
<dbReference type="InterPro" id="IPR001623">
    <property type="entry name" value="DnaJ_domain"/>
</dbReference>
<dbReference type="OrthoDB" id="10262359at2759"/>
<evidence type="ECO:0000313" key="3">
    <source>
        <dbReference type="Proteomes" id="UP000838756"/>
    </source>
</evidence>
<dbReference type="Proteomes" id="UP000838756">
    <property type="component" value="Unassembled WGS sequence"/>
</dbReference>
<dbReference type="PANTHER" id="PTHR44733">
    <property type="entry name" value="DNAJ HOMOLOG SUBFAMILY C MEMBER 22"/>
    <property type="match status" value="1"/>
</dbReference>
<dbReference type="AlphaFoldDB" id="A0A8S4R4U2"/>
<dbReference type="Pfam" id="PF00226">
    <property type="entry name" value="DnaJ"/>
    <property type="match status" value="1"/>
</dbReference>
<dbReference type="PROSITE" id="PS50076">
    <property type="entry name" value="DNAJ_2"/>
    <property type="match status" value="1"/>
</dbReference>
<evidence type="ECO:0000313" key="2">
    <source>
        <dbReference type="EMBL" id="CAH2229890.1"/>
    </source>
</evidence>
<gene>
    <name evidence="2" type="primary">jg9745</name>
    <name evidence="2" type="ORF">PAEG_LOCUS9176</name>
</gene>
<dbReference type="PRINTS" id="PR00625">
    <property type="entry name" value="JDOMAIN"/>
</dbReference>
<dbReference type="CDD" id="cd06257">
    <property type="entry name" value="DnaJ"/>
    <property type="match status" value="1"/>
</dbReference>
<dbReference type="EMBL" id="CAKXAJ010024753">
    <property type="protein sequence ID" value="CAH2229890.1"/>
    <property type="molecule type" value="Genomic_DNA"/>
</dbReference>
<sequence length="184" mass="21907">VWAVGNIGREKGGLKWPLLAAYASYPIRYYYYDKSVWITLMVLTSALVFDSYSKQWRRDPPKKRHVAKWSDVQQFVFDVYQFAQHHGWYEVWKQVVELCDPEDEQNAYKVLGVGPDASQQEITRRWRRLSRENHPDKAKLEDRRAAQEKFMEIQQAYEILSVGKHRRFSRNKKDNSVQDGPIHM</sequence>
<dbReference type="SMART" id="SM00271">
    <property type="entry name" value="DnaJ"/>
    <property type="match status" value="1"/>
</dbReference>
<dbReference type="PANTHER" id="PTHR44733:SF1">
    <property type="entry name" value="DNAJ HOMOLOG SUBFAMILY C MEMBER 22"/>
    <property type="match status" value="1"/>
</dbReference>
<accession>A0A8S4R4U2</accession>
<keyword evidence="3" id="KW-1185">Reference proteome</keyword>
<dbReference type="GO" id="GO:0016020">
    <property type="term" value="C:membrane"/>
    <property type="evidence" value="ECO:0007669"/>
    <property type="project" value="TreeGrafter"/>
</dbReference>
<evidence type="ECO:0000259" key="1">
    <source>
        <dbReference type="PROSITE" id="PS50076"/>
    </source>
</evidence>
<dbReference type="InterPro" id="IPR036869">
    <property type="entry name" value="J_dom_sf"/>
</dbReference>
<dbReference type="Gene3D" id="1.10.287.110">
    <property type="entry name" value="DnaJ domain"/>
    <property type="match status" value="1"/>
</dbReference>
<dbReference type="SUPFAM" id="SSF46565">
    <property type="entry name" value="Chaperone J-domain"/>
    <property type="match status" value="1"/>
</dbReference>